<organism evidence="1 2">
    <name type="scientific">Methanosarcina barkeri CM1</name>
    <dbReference type="NCBI Taxonomy" id="796385"/>
    <lineage>
        <taxon>Archaea</taxon>
        <taxon>Methanobacteriati</taxon>
        <taxon>Methanobacteriota</taxon>
        <taxon>Stenosarchaea group</taxon>
        <taxon>Methanomicrobia</taxon>
        <taxon>Methanosarcinales</taxon>
        <taxon>Methanosarcinaceae</taxon>
        <taxon>Methanosarcina</taxon>
    </lineage>
</organism>
<proteinExistence type="predicted"/>
<reference evidence="1 2" key="2">
    <citation type="journal article" date="2015" name="Stand. Genomic Sci.">
        <title>The complete genome sequence of the rumen methanogen Methanosarcina barkeri CM1.</title>
        <authorList>
            <person name="Lambie S.C."/>
            <person name="Kelly W.J."/>
            <person name="Leahy S.C."/>
            <person name="Li D."/>
            <person name="Reilly K."/>
            <person name="McAllister T.A."/>
            <person name="Valle E.R."/>
            <person name="Attwood G.T."/>
            <person name="Altermann E."/>
        </authorList>
    </citation>
    <scope>NUCLEOTIDE SEQUENCE [LARGE SCALE GENOMIC DNA]</scope>
    <source>
        <strain evidence="1 2">CM1</strain>
    </source>
</reference>
<name>A0A0G3C9D8_METBA</name>
<protein>
    <submittedName>
        <fullName evidence="1">Uncharacterized protein</fullName>
    </submittedName>
</protein>
<accession>A0A0G3C9D8</accession>
<sequence length="80" mass="8872">MTEGTLSGEEIATGETETTIAEVIEVATAAPKKCTPQFVLTVVQRPRFHSNQLKEDRFTAETAYQTTGSSKFINSRIFLF</sequence>
<dbReference type="Proteomes" id="UP000035331">
    <property type="component" value="Chromosome"/>
</dbReference>
<reference evidence="2" key="1">
    <citation type="submission" date="2014-06" db="EMBL/GenBank/DDBJ databases">
        <title>The complete genome sequence of Methanosarcina barkeri CM1.</title>
        <authorList>
            <consortium name="Pastoral Greenhouse Gas Research Consortium"/>
            <person name="Lambie S.C."/>
            <person name="Leahy S.C."/>
            <person name="Kelly W.J."/>
            <person name="Li D."/>
            <person name="Reilly K."/>
            <person name="Attwood G.T."/>
            <person name="Altermann E."/>
        </authorList>
    </citation>
    <scope>NUCLEOTIDE SEQUENCE [LARGE SCALE GENOMIC DNA]</scope>
    <source>
        <strain evidence="2">CM1</strain>
    </source>
</reference>
<gene>
    <name evidence="1" type="ORF">MCM1_0168</name>
</gene>
<dbReference type="EMBL" id="CP008746">
    <property type="protein sequence ID" value="AKJ37290.1"/>
    <property type="molecule type" value="Genomic_DNA"/>
</dbReference>
<dbReference type="AlphaFoldDB" id="A0A0G3C9D8"/>
<evidence type="ECO:0000313" key="1">
    <source>
        <dbReference type="EMBL" id="AKJ37290.1"/>
    </source>
</evidence>
<evidence type="ECO:0000313" key="2">
    <source>
        <dbReference type="Proteomes" id="UP000035331"/>
    </source>
</evidence>